<dbReference type="GO" id="GO:0000139">
    <property type="term" value="C:Golgi membrane"/>
    <property type="evidence" value="ECO:0007669"/>
    <property type="project" value="InterPro"/>
</dbReference>
<dbReference type="PANTHER" id="PTHR12892">
    <property type="entry name" value="FGF RECEPTOR ACTIVATING PROTEIN 1"/>
    <property type="match status" value="1"/>
</dbReference>
<protein>
    <recommendedName>
        <fullName evidence="2">CWH43-like N-terminal domain-containing protein</fullName>
    </recommendedName>
</protein>
<feature type="transmembrane region" description="Helical" evidence="1">
    <location>
        <begin position="121"/>
        <end position="139"/>
    </location>
</feature>
<feature type="transmembrane region" description="Helical" evidence="1">
    <location>
        <begin position="26"/>
        <end position="48"/>
    </location>
</feature>
<accession>A0A1S8X5E6</accession>
<dbReference type="GO" id="GO:0005789">
    <property type="term" value="C:endoplasmic reticulum membrane"/>
    <property type="evidence" value="ECO:0007669"/>
    <property type="project" value="TreeGrafter"/>
</dbReference>
<dbReference type="InterPro" id="IPR019402">
    <property type="entry name" value="CWH43_N"/>
</dbReference>
<dbReference type="EMBL" id="KV891933">
    <property type="protein sequence ID" value="OON21955.1"/>
    <property type="molecule type" value="Genomic_DNA"/>
</dbReference>
<keyword evidence="4" id="KW-1185">Reference proteome</keyword>
<feature type="transmembrane region" description="Helical" evidence="1">
    <location>
        <begin position="151"/>
        <end position="180"/>
    </location>
</feature>
<keyword evidence="1" id="KW-0812">Transmembrane</keyword>
<evidence type="ECO:0000313" key="3">
    <source>
        <dbReference type="EMBL" id="OON21955.1"/>
    </source>
</evidence>
<evidence type="ECO:0000256" key="1">
    <source>
        <dbReference type="SAM" id="Phobius"/>
    </source>
</evidence>
<dbReference type="Pfam" id="PF10277">
    <property type="entry name" value="Frag1"/>
    <property type="match status" value="1"/>
</dbReference>
<dbReference type="AlphaFoldDB" id="A0A1S8X5E6"/>
<evidence type="ECO:0000259" key="2">
    <source>
        <dbReference type="Pfam" id="PF10277"/>
    </source>
</evidence>
<sequence>MRTTCRNGPDFQLVPQPGLINIPFRLLVITGTSLPFFGVIICTFLSVFSSFDEVTESVCGVSNFVPSISAVTGITPQIYLWRYAIGLHSAPRLLLAATYYQYHKFLLRRCDHPCCGTLVELSLFFNLVDVITFVGVAFVSNRENFRNLCCFLITFLAVHEGMFVVFLFASSLYMLTVLAIHRICKRDSLLSPRLAVAAFSKFKKQGEIEGWNESVREVGDTVARNPQSPPQEMLSLGNWALSPFLRMVSLEAPGLLAKTSQNWFSATEYGIAIANMGFHMTAAYDFQDLMLTTTLKKPYSG</sequence>
<keyword evidence="1" id="KW-0472">Membrane</keyword>
<feature type="domain" description="CWH43-like N-terminal" evidence="2">
    <location>
        <begin position="24"/>
        <end position="187"/>
    </location>
</feature>
<name>A0A1S8X5E6_OPIVI</name>
<dbReference type="InterPro" id="IPR039545">
    <property type="entry name" value="PGAP2"/>
</dbReference>
<proteinExistence type="predicted"/>
<gene>
    <name evidence="3" type="ORF">X801_02146</name>
</gene>
<evidence type="ECO:0000313" key="4">
    <source>
        <dbReference type="Proteomes" id="UP000243686"/>
    </source>
</evidence>
<reference evidence="3 4" key="1">
    <citation type="submission" date="2015-03" db="EMBL/GenBank/DDBJ databases">
        <title>Draft genome of the nematode, Opisthorchis viverrini.</title>
        <authorList>
            <person name="Mitreva M."/>
        </authorList>
    </citation>
    <scope>NUCLEOTIDE SEQUENCE [LARGE SCALE GENOMIC DNA]</scope>
    <source>
        <strain evidence="3">Khon Kaen</strain>
    </source>
</reference>
<keyword evidence="1" id="KW-1133">Transmembrane helix</keyword>
<organism evidence="3 4">
    <name type="scientific">Opisthorchis viverrini</name>
    <name type="common">Southeast Asian liver fluke</name>
    <dbReference type="NCBI Taxonomy" id="6198"/>
    <lineage>
        <taxon>Eukaryota</taxon>
        <taxon>Metazoa</taxon>
        <taxon>Spiralia</taxon>
        <taxon>Lophotrochozoa</taxon>
        <taxon>Platyhelminthes</taxon>
        <taxon>Trematoda</taxon>
        <taxon>Digenea</taxon>
        <taxon>Opisthorchiida</taxon>
        <taxon>Opisthorchiata</taxon>
        <taxon>Opisthorchiidae</taxon>
        <taxon>Opisthorchis</taxon>
    </lineage>
</organism>
<dbReference type="PANTHER" id="PTHR12892:SF17">
    <property type="entry name" value="POST-GPI ATTACHMENT TO PROTEINS FACTOR 2-LIKE"/>
    <property type="match status" value="1"/>
</dbReference>
<dbReference type="Proteomes" id="UP000243686">
    <property type="component" value="Unassembled WGS sequence"/>
</dbReference>
<dbReference type="GO" id="GO:0006506">
    <property type="term" value="P:GPI anchor biosynthetic process"/>
    <property type="evidence" value="ECO:0007669"/>
    <property type="project" value="TreeGrafter"/>
</dbReference>